<dbReference type="InterPro" id="IPR050776">
    <property type="entry name" value="Ank_Repeat/CDKN_Inhibitor"/>
</dbReference>
<evidence type="ECO:0000256" key="5">
    <source>
        <dbReference type="SAM" id="SignalP"/>
    </source>
</evidence>
<feature type="compositionally biased region" description="Low complexity" evidence="4">
    <location>
        <begin position="29"/>
        <end position="52"/>
    </location>
</feature>
<dbReference type="EMBL" id="WJIE01000007">
    <property type="protein sequence ID" value="MRG95354.1"/>
    <property type="molecule type" value="Genomic_DNA"/>
</dbReference>
<feature type="chain" id="PRO_5026745670" evidence="5">
    <location>
        <begin position="20"/>
        <end position="783"/>
    </location>
</feature>
<keyword evidence="7" id="KW-1185">Reference proteome</keyword>
<dbReference type="Pfam" id="PF12796">
    <property type="entry name" value="Ank_2"/>
    <property type="match status" value="1"/>
</dbReference>
<dbReference type="InterPro" id="IPR036770">
    <property type="entry name" value="Ankyrin_rpt-contain_sf"/>
</dbReference>
<feature type="repeat" description="ANK" evidence="3">
    <location>
        <begin position="675"/>
        <end position="707"/>
    </location>
</feature>
<dbReference type="Gene3D" id="1.25.40.20">
    <property type="entry name" value="Ankyrin repeat-containing domain"/>
    <property type="match status" value="1"/>
</dbReference>
<comment type="caution">
    <text evidence="6">The sequence shown here is derived from an EMBL/GenBank/DDBJ whole genome shotgun (WGS) entry which is preliminary data.</text>
</comment>
<dbReference type="InterPro" id="IPR002110">
    <property type="entry name" value="Ankyrin_rpt"/>
</dbReference>
<accession>A0A6N7PZ92</accession>
<dbReference type="PROSITE" id="PS50297">
    <property type="entry name" value="ANK_REP_REGION"/>
    <property type="match status" value="2"/>
</dbReference>
<sequence>MSLFGRVAAWALVVGLASACNKPDPEPAPAASATASATASAPASVAASAGEAPPRPAPPPPPPPKQHEDPRQVLAHIQGNLERLAAGEKVAKWPAGGEPHPFEGLVEAYQAVLAGETSAADKLAAVAKEARSQLEGRLRAAELSLDKPKPGDAADYARKVSAIAAAKAEGPEGTMIRLVATMRLVDAALVLASAEDYRNAEYDLFKRSDAYTRTERERFREGDWLRLPCRTLLGRRSLVEAAAKRLDKAAGPLLSCPTPRGKERDFDLMERFVKDPGAVVAEVLPEATEAPKKEEPAAPEPTAPPEPWDLRAAILFMGEKPDAASKPLEAAAKKSTVGKLDHALFLHALRPQSAARDENIKKLLGEVEKASVAAAKKNDDTFLLEDASIDRRVYDGTDESLLGIVRVASASGAANTASAFYAIPCAVLLARPKLLESTTPLFGGNRDNFLPRSGCAWGRGFVRGFPDRELEAYTQASEEADGHFYVNHGGSLRFGLAAALKAKEEAMRIDPKSLLRIPTPPTTWPYETWSYMTPESRAMYGRLKRLAEDLRTKLVAHDKTRGLDEKQANEAAHVGLFQVVWGAACGDAAPPRSLRKLVVDGAKPEEIRAFLQASEHEKAVLEPFRACAKHTGMDPLVHMAVLNAAALPILWEMKVDPARAEELDLVVDPNAPNHFGKTPLMAAAQHDRLDAARRLLKRGAVVQRATFQPYEPKLAHDARTPLMYAAARGSLPMIRLLLDAGGDKYAADTKGRIPLHYLLGHGPVRPNPNLSPADLAEAAKLLF</sequence>
<protein>
    <submittedName>
        <fullName evidence="6">Uncharacterized protein</fullName>
    </submittedName>
</protein>
<evidence type="ECO:0000256" key="2">
    <source>
        <dbReference type="ARBA" id="ARBA00023043"/>
    </source>
</evidence>
<keyword evidence="2 3" id="KW-0040">ANK repeat</keyword>
<gene>
    <name evidence="6" type="ORF">GF068_26055</name>
</gene>
<feature type="repeat" description="ANK" evidence="3">
    <location>
        <begin position="717"/>
        <end position="749"/>
    </location>
</feature>
<evidence type="ECO:0000313" key="7">
    <source>
        <dbReference type="Proteomes" id="UP000440224"/>
    </source>
</evidence>
<name>A0A6N7PZ92_9BACT</name>
<keyword evidence="1" id="KW-0677">Repeat</keyword>
<dbReference type="Proteomes" id="UP000440224">
    <property type="component" value="Unassembled WGS sequence"/>
</dbReference>
<dbReference type="PROSITE" id="PS51257">
    <property type="entry name" value="PROKAR_LIPOPROTEIN"/>
    <property type="match status" value="1"/>
</dbReference>
<dbReference type="AlphaFoldDB" id="A0A6N7PZ92"/>
<evidence type="ECO:0000256" key="1">
    <source>
        <dbReference type="ARBA" id="ARBA00022737"/>
    </source>
</evidence>
<feature type="region of interest" description="Disordered" evidence="4">
    <location>
        <begin position="21"/>
        <end position="70"/>
    </location>
</feature>
<dbReference type="PANTHER" id="PTHR24201">
    <property type="entry name" value="ANK_REP_REGION DOMAIN-CONTAINING PROTEIN"/>
    <property type="match status" value="1"/>
</dbReference>
<dbReference type="RefSeq" id="WP_153822148.1">
    <property type="nucleotide sequence ID" value="NZ_WJIE01000007.1"/>
</dbReference>
<feature type="region of interest" description="Disordered" evidence="4">
    <location>
        <begin position="287"/>
        <end position="306"/>
    </location>
</feature>
<dbReference type="SMART" id="SM00248">
    <property type="entry name" value="ANK"/>
    <property type="match status" value="2"/>
</dbReference>
<feature type="signal peptide" evidence="5">
    <location>
        <begin position="1"/>
        <end position="19"/>
    </location>
</feature>
<dbReference type="OrthoDB" id="8410839at2"/>
<feature type="compositionally biased region" description="Pro residues" evidence="4">
    <location>
        <begin position="53"/>
        <end position="64"/>
    </location>
</feature>
<evidence type="ECO:0000313" key="6">
    <source>
        <dbReference type="EMBL" id="MRG95354.1"/>
    </source>
</evidence>
<evidence type="ECO:0000256" key="4">
    <source>
        <dbReference type="SAM" id="MobiDB-lite"/>
    </source>
</evidence>
<proteinExistence type="predicted"/>
<reference evidence="6 7" key="1">
    <citation type="submission" date="2019-10" db="EMBL/GenBank/DDBJ databases">
        <title>A soil myxobacterium in the family Polyangiaceae.</title>
        <authorList>
            <person name="Li Y."/>
            <person name="Wang J."/>
        </authorList>
    </citation>
    <scope>NUCLEOTIDE SEQUENCE [LARGE SCALE GENOMIC DNA]</scope>
    <source>
        <strain evidence="6 7">DSM 14734</strain>
    </source>
</reference>
<keyword evidence="5" id="KW-0732">Signal</keyword>
<organism evidence="6 7">
    <name type="scientific">Polyangium spumosum</name>
    <dbReference type="NCBI Taxonomy" id="889282"/>
    <lineage>
        <taxon>Bacteria</taxon>
        <taxon>Pseudomonadati</taxon>
        <taxon>Myxococcota</taxon>
        <taxon>Polyangia</taxon>
        <taxon>Polyangiales</taxon>
        <taxon>Polyangiaceae</taxon>
        <taxon>Polyangium</taxon>
    </lineage>
</organism>
<dbReference type="PROSITE" id="PS50088">
    <property type="entry name" value="ANK_REPEAT"/>
    <property type="match status" value="2"/>
</dbReference>
<dbReference type="SUPFAM" id="SSF48403">
    <property type="entry name" value="Ankyrin repeat"/>
    <property type="match status" value="1"/>
</dbReference>
<evidence type="ECO:0000256" key="3">
    <source>
        <dbReference type="PROSITE-ProRule" id="PRU00023"/>
    </source>
</evidence>